<evidence type="ECO:0000256" key="1">
    <source>
        <dbReference type="ARBA" id="ARBA00006711"/>
    </source>
</evidence>
<evidence type="ECO:0000256" key="2">
    <source>
        <dbReference type="ARBA" id="ARBA00012418"/>
    </source>
</evidence>
<dbReference type="InterPro" id="IPR036161">
    <property type="entry name" value="RPB6/omega-like_sf"/>
</dbReference>
<dbReference type="NCBIfam" id="NF001579">
    <property type="entry name" value="PRK00392.6-2"/>
    <property type="match status" value="1"/>
</dbReference>
<dbReference type="SMART" id="SM01409">
    <property type="entry name" value="RNA_pol_Rpb6"/>
    <property type="match status" value="1"/>
</dbReference>
<dbReference type="Proteomes" id="UP000272781">
    <property type="component" value="Unassembled WGS sequence"/>
</dbReference>
<dbReference type="InterPro" id="IPR006110">
    <property type="entry name" value="Pol_omega/Rpo6/RPB6"/>
</dbReference>
<dbReference type="Pfam" id="PF01192">
    <property type="entry name" value="RNA_pol_Rpb6"/>
    <property type="match status" value="1"/>
</dbReference>
<dbReference type="HAMAP" id="MF_00366">
    <property type="entry name" value="RNApol_bact_RpoZ"/>
    <property type="match status" value="1"/>
</dbReference>
<keyword evidence="6 11" id="KW-0548">Nucleotidyltransferase</keyword>
<dbReference type="GO" id="GO:0003899">
    <property type="term" value="F:DNA-directed RNA polymerase activity"/>
    <property type="evidence" value="ECO:0007669"/>
    <property type="project" value="UniProtKB-UniRule"/>
</dbReference>
<reference evidence="15" key="1">
    <citation type="submission" date="2018-03" db="EMBL/GenBank/DDBJ databases">
        <title>A comparative analysis of the Nautiliaceae.</title>
        <authorList>
            <person name="Grosche A."/>
            <person name="Smedile F."/>
            <person name="Vetriani C."/>
        </authorList>
    </citation>
    <scope>NUCLEOTIDE SEQUENCE [LARGE SCALE GENOMIC DNA]</scope>
    <source>
        <strain evidence="15">TB6</strain>
    </source>
</reference>
<evidence type="ECO:0000256" key="3">
    <source>
        <dbReference type="ARBA" id="ARBA00013725"/>
    </source>
</evidence>
<dbReference type="Gene3D" id="3.90.940.10">
    <property type="match status" value="1"/>
</dbReference>
<evidence type="ECO:0000256" key="5">
    <source>
        <dbReference type="ARBA" id="ARBA00022679"/>
    </source>
</evidence>
<dbReference type="Proteomes" id="UP000298805">
    <property type="component" value="Chromosome"/>
</dbReference>
<name>A0AAJ4UXS8_9BACT</name>
<dbReference type="EC" id="2.7.7.6" evidence="2 11"/>
<proteinExistence type="inferred from homology"/>
<accession>A0AAJ4UXS8</accession>
<dbReference type="SUPFAM" id="SSF63562">
    <property type="entry name" value="RPB6/omega subunit-like"/>
    <property type="match status" value="1"/>
</dbReference>
<gene>
    <name evidence="11" type="primary">rpoZ</name>
    <name evidence="12" type="ORF">C6V80_02340</name>
    <name evidence="13" type="ORF">EDC58_0960</name>
</gene>
<evidence type="ECO:0000313" key="15">
    <source>
        <dbReference type="Proteomes" id="UP000298805"/>
    </source>
</evidence>
<keyword evidence="4 11" id="KW-0240">DNA-directed RNA polymerase</keyword>
<sequence>MRIEQVNAKALERVDYDRYLLAQAVAKRVNELLNGAKPLIDLPKKNMQLTEIATLEIAEGLIKVKES</sequence>
<keyword evidence="7 11" id="KW-0804">Transcription</keyword>
<comment type="subunit">
    <text evidence="11">The RNAP catalytic core consists of 2 alpha, 1 beta, 1 beta' and 1 omega subunit. When a sigma factor is associated with the core the holoenzyme is formed, which can initiate transcription.</text>
</comment>
<evidence type="ECO:0000256" key="7">
    <source>
        <dbReference type="ARBA" id="ARBA00023163"/>
    </source>
</evidence>
<reference evidence="12" key="3">
    <citation type="submission" date="2019-06" db="EMBL/GenBank/DDBJ databases">
        <title>A comparative analysis of the Nautiliaceae.</title>
        <authorList>
            <person name="Grosche A."/>
            <person name="Smedile F."/>
            <person name="Vetriani C."/>
        </authorList>
    </citation>
    <scope>NUCLEOTIDE SEQUENCE</scope>
    <source>
        <strain evidence="12">TB6</strain>
    </source>
</reference>
<dbReference type="InterPro" id="IPR003716">
    <property type="entry name" value="DNA-dir_RNA_pol_omega"/>
</dbReference>
<dbReference type="EMBL" id="CP027432">
    <property type="protein sequence ID" value="QCI27843.1"/>
    <property type="molecule type" value="Genomic_DNA"/>
</dbReference>
<comment type="similarity">
    <text evidence="1 11">Belongs to the RNA polymerase subunit omega family.</text>
</comment>
<dbReference type="AlphaFoldDB" id="A0AAJ4UXS8"/>
<evidence type="ECO:0000313" key="14">
    <source>
        <dbReference type="Proteomes" id="UP000272781"/>
    </source>
</evidence>
<evidence type="ECO:0000313" key="13">
    <source>
        <dbReference type="EMBL" id="ROR39980.1"/>
    </source>
</evidence>
<evidence type="ECO:0000256" key="8">
    <source>
        <dbReference type="ARBA" id="ARBA00029924"/>
    </source>
</evidence>
<dbReference type="GO" id="GO:0000428">
    <property type="term" value="C:DNA-directed RNA polymerase complex"/>
    <property type="evidence" value="ECO:0007669"/>
    <property type="project" value="UniProtKB-KW"/>
</dbReference>
<evidence type="ECO:0000256" key="4">
    <source>
        <dbReference type="ARBA" id="ARBA00022478"/>
    </source>
</evidence>
<dbReference type="GO" id="GO:0006351">
    <property type="term" value="P:DNA-templated transcription"/>
    <property type="evidence" value="ECO:0007669"/>
    <property type="project" value="UniProtKB-UniRule"/>
</dbReference>
<dbReference type="EMBL" id="RJVK01000002">
    <property type="protein sequence ID" value="ROR39980.1"/>
    <property type="molecule type" value="Genomic_DNA"/>
</dbReference>
<keyword evidence="5 11" id="KW-0808">Transferase</keyword>
<evidence type="ECO:0000256" key="10">
    <source>
        <dbReference type="ARBA" id="ARBA00048552"/>
    </source>
</evidence>
<keyword evidence="15" id="KW-1185">Reference proteome</keyword>
<organism evidence="13 14">
    <name type="scientific">Caminibacter pacificus</name>
    <dbReference type="NCBI Taxonomy" id="1424653"/>
    <lineage>
        <taxon>Bacteria</taxon>
        <taxon>Pseudomonadati</taxon>
        <taxon>Campylobacterota</taxon>
        <taxon>Epsilonproteobacteria</taxon>
        <taxon>Nautiliales</taxon>
        <taxon>Nautiliaceae</taxon>
        <taxon>Caminibacter</taxon>
    </lineage>
</organism>
<protein>
    <recommendedName>
        <fullName evidence="3 11">DNA-directed RNA polymerase subunit omega</fullName>
        <shortName evidence="11">RNAP omega subunit</shortName>
        <ecNumber evidence="2 11">2.7.7.6</ecNumber>
    </recommendedName>
    <alternativeName>
        <fullName evidence="9 11">RNA polymerase omega subunit</fullName>
    </alternativeName>
    <alternativeName>
        <fullName evidence="8 11">Transcriptase subunit omega</fullName>
    </alternativeName>
</protein>
<dbReference type="GO" id="GO:0003677">
    <property type="term" value="F:DNA binding"/>
    <property type="evidence" value="ECO:0007669"/>
    <property type="project" value="UniProtKB-UniRule"/>
</dbReference>
<reference evidence="13 14" key="2">
    <citation type="submission" date="2018-11" db="EMBL/GenBank/DDBJ databases">
        <title>Genomic Encyclopedia of Type Strains, Phase IV (KMG-IV): sequencing the most valuable type-strain genomes for metagenomic binning, comparative biology and taxonomic classification.</title>
        <authorList>
            <person name="Goeker M."/>
        </authorList>
    </citation>
    <scope>NUCLEOTIDE SEQUENCE [LARGE SCALE GENOMIC DNA]</scope>
    <source>
        <strain evidence="13 14">DSM 27783</strain>
    </source>
</reference>
<evidence type="ECO:0000256" key="6">
    <source>
        <dbReference type="ARBA" id="ARBA00022695"/>
    </source>
</evidence>
<evidence type="ECO:0000313" key="12">
    <source>
        <dbReference type="EMBL" id="QCI27843.1"/>
    </source>
</evidence>
<dbReference type="RefSeq" id="WP_123352364.1">
    <property type="nucleotide sequence ID" value="NZ_CP027432.2"/>
</dbReference>
<comment type="catalytic activity">
    <reaction evidence="10 11">
        <text>RNA(n) + a ribonucleoside 5'-triphosphate = RNA(n+1) + diphosphate</text>
        <dbReference type="Rhea" id="RHEA:21248"/>
        <dbReference type="Rhea" id="RHEA-COMP:14527"/>
        <dbReference type="Rhea" id="RHEA-COMP:17342"/>
        <dbReference type="ChEBI" id="CHEBI:33019"/>
        <dbReference type="ChEBI" id="CHEBI:61557"/>
        <dbReference type="ChEBI" id="CHEBI:140395"/>
        <dbReference type="EC" id="2.7.7.6"/>
    </reaction>
</comment>
<evidence type="ECO:0000256" key="9">
    <source>
        <dbReference type="ARBA" id="ARBA00030998"/>
    </source>
</evidence>
<comment type="function">
    <text evidence="11">Promotes RNA polymerase assembly. Latches the N- and C-terminal regions of the beta' subunit thereby facilitating its interaction with the beta and alpha subunits.</text>
</comment>
<evidence type="ECO:0000256" key="11">
    <source>
        <dbReference type="HAMAP-Rule" id="MF_00366"/>
    </source>
</evidence>